<accession>A0A7M7P365</accession>
<evidence type="ECO:0000259" key="2">
    <source>
        <dbReference type="PROSITE" id="PS51471"/>
    </source>
</evidence>
<dbReference type="RefSeq" id="XP_030844485.1">
    <property type="nucleotide sequence ID" value="XM_030988625.1"/>
</dbReference>
<sequence length="310" mass="35908">MAKSIAIIDFDCFRLDVEATDEKKFEKLVDEVHDALTKVGFMYLVNHGIPLDKIRDTFAASKKFFEQSEDTKMNYIGQSDDKFSIHGFEETEKEQCCPERERDLKQCFNYTVKAATDDMWPDKTIPEFRQSMEELYRWCTKLNHKILDVIGHGLKLPDPHYFKNLHKGLGTKENCTILRSLYYPPPVFEKVKDNQIRCGEHTDYGGITLLFQDKQGGLEVQDVEGDWIQAKPVEDAVIVNLGDLMQMWTADQLIASVHRVVMPKTSEPRQSIVFFGHPDDDEVIECVDGSNKYPPINSLEYLEKRLYDTY</sequence>
<name>A0A7M7P365_STRPU</name>
<dbReference type="InterPro" id="IPR050231">
    <property type="entry name" value="Iron_ascorbate_oxido_reductase"/>
</dbReference>
<dbReference type="InterPro" id="IPR026992">
    <property type="entry name" value="DIOX_N"/>
</dbReference>
<dbReference type="Pfam" id="PF14226">
    <property type="entry name" value="DIOX_N"/>
    <property type="match status" value="1"/>
</dbReference>
<dbReference type="GeneID" id="105447003"/>
<evidence type="ECO:0000256" key="1">
    <source>
        <dbReference type="RuleBase" id="RU003682"/>
    </source>
</evidence>
<reference evidence="4" key="1">
    <citation type="submission" date="2015-02" db="EMBL/GenBank/DDBJ databases">
        <title>Genome sequencing for Strongylocentrotus purpuratus.</title>
        <authorList>
            <person name="Murali S."/>
            <person name="Liu Y."/>
            <person name="Vee V."/>
            <person name="English A."/>
            <person name="Wang M."/>
            <person name="Skinner E."/>
            <person name="Han Y."/>
            <person name="Muzny D.M."/>
            <person name="Worley K.C."/>
            <person name="Gibbs R.A."/>
        </authorList>
    </citation>
    <scope>NUCLEOTIDE SEQUENCE</scope>
</reference>
<dbReference type="PANTHER" id="PTHR47990">
    <property type="entry name" value="2-OXOGLUTARATE (2OG) AND FE(II)-DEPENDENT OXYGENASE SUPERFAMILY PROTEIN-RELATED"/>
    <property type="match status" value="1"/>
</dbReference>
<dbReference type="GO" id="GO:0046872">
    <property type="term" value="F:metal ion binding"/>
    <property type="evidence" value="ECO:0007669"/>
    <property type="project" value="UniProtKB-KW"/>
</dbReference>
<dbReference type="Gene3D" id="2.60.120.330">
    <property type="entry name" value="B-lactam Antibiotic, Isopenicillin N Synthase, Chain"/>
    <property type="match status" value="1"/>
</dbReference>
<keyword evidence="1" id="KW-0408">Iron</keyword>
<dbReference type="FunFam" id="2.60.120.330:FF:000038">
    <property type="entry name" value="Si:dkey-10o6.2"/>
    <property type="match status" value="1"/>
</dbReference>
<evidence type="ECO:0000313" key="3">
    <source>
        <dbReference type="EnsemblMetazoa" id="XP_030844485"/>
    </source>
</evidence>
<dbReference type="SUPFAM" id="SSF51197">
    <property type="entry name" value="Clavaminate synthase-like"/>
    <property type="match status" value="1"/>
</dbReference>
<dbReference type="AlphaFoldDB" id="A0A7M7P365"/>
<dbReference type="Pfam" id="PF03171">
    <property type="entry name" value="2OG-FeII_Oxy"/>
    <property type="match status" value="1"/>
</dbReference>
<dbReference type="InterPro" id="IPR044861">
    <property type="entry name" value="IPNS-like_FE2OG_OXY"/>
</dbReference>
<organism evidence="3 4">
    <name type="scientific">Strongylocentrotus purpuratus</name>
    <name type="common">Purple sea urchin</name>
    <dbReference type="NCBI Taxonomy" id="7668"/>
    <lineage>
        <taxon>Eukaryota</taxon>
        <taxon>Metazoa</taxon>
        <taxon>Echinodermata</taxon>
        <taxon>Eleutherozoa</taxon>
        <taxon>Echinozoa</taxon>
        <taxon>Echinoidea</taxon>
        <taxon>Euechinoidea</taxon>
        <taxon>Echinacea</taxon>
        <taxon>Camarodonta</taxon>
        <taxon>Echinidea</taxon>
        <taxon>Strongylocentrotidae</taxon>
        <taxon>Strongylocentrotus</taxon>
    </lineage>
</organism>
<keyword evidence="1" id="KW-0479">Metal-binding</keyword>
<comment type="similarity">
    <text evidence="1">Belongs to the iron/ascorbate-dependent oxidoreductase family.</text>
</comment>
<dbReference type="EnsemblMetazoa" id="XM_030988625">
    <property type="protein sequence ID" value="XP_030844485"/>
    <property type="gene ID" value="LOC105447003"/>
</dbReference>
<dbReference type="Proteomes" id="UP000007110">
    <property type="component" value="Unassembled WGS sequence"/>
</dbReference>
<reference evidence="3" key="2">
    <citation type="submission" date="2021-01" db="UniProtKB">
        <authorList>
            <consortium name="EnsemblMetazoa"/>
        </authorList>
    </citation>
    <scope>IDENTIFICATION</scope>
</reference>
<dbReference type="PRINTS" id="PR00682">
    <property type="entry name" value="IPNSYNTHASE"/>
</dbReference>
<proteinExistence type="inferred from homology"/>
<evidence type="ECO:0000313" key="4">
    <source>
        <dbReference type="Proteomes" id="UP000007110"/>
    </source>
</evidence>
<feature type="domain" description="Fe2OG dioxygenase" evidence="2">
    <location>
        <begin position="173"/>
        <end position="278"/>
    </location>
</feature>
<protein>
    <recommendedName>
        <fullName evidence="2">Fe2OG dioxygenase domain-containing protein</fullName>
    </recommendedName>
</protein>
<dbReference type="PROSITE" id="PS51471">
    <property type="entry name" value="FE2OG_OXY"/>
    <property type="match status" value="1"/>
</dbReference>
<keyword evidence="1" id="KW-0560">Oxidoreductase</keyword>
<dbReference type="InterPro" id="IPR027443">
    <property type="entry name" value="IPNS-like_sf"/>
</dbReference>
<dbReference type="InterPro" id="IPR005123">
    <property type="entry name" value="Oxoglu/Fe-dep_dioxygenase_dom"/>
</dbReference>
<keyword evidence="4" id="KW-1185">Reference proteome</keyword>
<dbReference type="GO" id="GO:0016491">
    <property type="term" value="F:oxidoreductase activity"/>
    <property type="evidence" value="ECO:0007669"/>
    <property type="project" value="UniProtKB-KW"/>
</dbReference>